<dbReference type="EMBL" id="FJOG01000042">
    <property type="protein sequence ID" value="CZR67235.1"/>
    <property type="molecule type" value="Genomic_DNA"/>
</dbReference>
<feature type="transmembrane region" description="Helical" evidence="1">
    <location>
        <begin position="180"/>
        <end position="198"/>
    </location>
</feature>
<dbReference type="AlphaFoldDB" id="A0A1L7XQE6"/>
<keyword evidence="1" id="KW-0812">Transmembrane</keyword>
<reference evidence="2 3" key="1">
    <citation type="submission" date="2016-03" db="EMBL/GenBank/DDBJ databases">
        <authorList>
            <person name="Ploux O."/>
        </authorList>
    </citation>
    <scope>NUCLEOTIDE SEQUENCE [LARGE SCALE GENOMIC DNA]</scope>
    <source>
        <strain evidence="2 3">UAMH 11012</strain>
    </source>
</reference>
<dbReference type="OrthoDB" id="10280912at2759"/>
<dbReference type="Proteomes" id="UP000184330">
    <property type="component" value="Unassembled WGS sequence"/>
</dbReference>
<gene>
    <name evidence="2" type="ORF">PAC_17134</name>
</gene>
<name>A0A1L7XQE6_9HELO</name>
<keyword evidence="1" id="KW-0472">Membrane</keyword>
<feature type="transmembrane region" description="Helical" evidence="1">
    <location>
        <begin position="143"/>
        <end position="160"/>
    </location>
</feature>
<protein>
    <submittedName>
        <fullName evidence="2">Uncharacterized protein</fullName>
    </submittedName>
</protein>
<evidence type="ECO:0000313" key="3">
    <source>
        <dbReference type="Proteomes" id="UP000184330"/>
    </source>
</evidence>
<keyword evidence="3" id="KW-1185">Reference proteome</keyword>
<accession>A0A1L7XQE6</accession>
<evidence type="ECO:0000256" key="1">
    <source>
        <dbReference type="SAM" id="Phobius"/>
    </source>
</evidence>
<feature type="transmembrane region" description="Helical" evidence="1">
    <location>
        <begin position="60"/>
        <end position="81"/>
    </location>
</feature>
<feature type="transmembrane region" description="Helical" evidence="1">
    <location>
        <begin position="102"/>
        <end position="123"/>
    </location>
</feature>
<proteinExistence type="predicted"/>
<organism evidence="2 3">
    <name type="scientific">Phialocephala subalpina</name>
    <dbReference type="NCBI Taxonomy" id="576137"/>
    <lineage>
        <taxon>Eukaryota</taxon>
        <taxon>Fungi</taxon>
        <taxon>Dikarya</taxon>
        <taxon>Ascomycota</taxon>
        <taxon>Pezizomycotina</taxon>
        <taxon>Leotiomycetes</taxon>
        <taxon>Helotiales</taxon>
        <taxon>Mollisiaceae</taxon>
        <taxon>Phialocephala</taxon>
        <taxon>Phialocephala fortinii species complex</taxon>
    </lineage>
</organism>
<evidence type="ECO:0000313" key="2">
    <source>
        <dbReference type="EMBL" id="CZR67235.1"/>
    </source>
</evidence>
<sequence>MTISSLGYFKNKSVPSSPPSTTYLKFIPNHYSLSSTICKSTQSQSTMPSTILRILWPRSIYLRLYRVLIICGAVVSLLRSAHTEGMVDLGYFYTVIQRRDEILMAIFNATYKPISPVLVPIIWGGSMNMAMDPNLPFPSPVKFIGIAFGAAGIWFWRGCFPTDGKGIVGPFTCTRDCGEAFFSSVLMFGLMFATWMRWQWDAGFWDWALQWGFNNETGALEKMPVPEATDIKSLNGSSDDHS</sequence>
<keyword evidence="1" id="KW-1133">Transmembrane helix</keyword>